<dbReference type="GeneID" id="85733054"/>
<dbReference type="KEGG" id="mrc:R6Y96_07815"/>
<feature type="transmembrane region" description="Helical" evidence="1">
    <location>
        <begin position="156"/>
        <end position="175"/>
    </location>
</feature>
<dbReference type="EMBL" id="CP137642">
    <property type="protein sequence ID" value="WOX57203.1"/>
    <property type="molecule type" value="Genomic_DNA"/>
</dbReference>
<keyword evidence="1" id="KW-0812">Transmembrane</keyword>
<feature type="transmembrane region" description="Helical" evidence="1">
    <location>
        <begin position="92"/>
        <end position="111"/>
    </location>
</feature>
<proteinExistence type="predicted"/>
<evidence type="ECO:0000313" key="2">
    <source>
        <dbReference type="EMBL" id="WOX57203.1"/>
    </source>
</evidence>
<dbReference type="EC" id="2.3.-.-" evidence="2"/>
<dbReference type="GO" id="GO:0000271">
    <property type="term" value="P:polysaccharide biosynthetic process"/>
    <property type="evidence" value="ECO:0007669"/>
    <property type="project" value="TreeGrafter"/>
</dbReference>
<dbReference type="Proteomes" id="UP001305652">
    <property type="component" value="Chromosome"/>
</dbReference>
<keyword evidence="1" id="KW-1133">Transmembrane helix</keyword>
<gene>
    <name evidence="2" type="ORF">R6Y96_07815</name>
</gene>
<dbReference type="InterPro" id="IPR050879">
    <property type="entry name" value="Acyltransferase_3"/>
</dbReference>
<feature type="transmembrane region" description="Helical" evidence="1">
    <location>
        <begin position="182"/>
        <end position="199"/>
    </location>
</feature>
<dbReference type="PANTHER" id="PTHR23028">
    <property type="entry name" value="ACETYLTRANSFERASE"/>
    <property type="match status" value="1"/>
</dbReference>
<keyword evidence="2" id="KW-0012">Acyltransferase</keyword>
<dbReference type="AlphaFoldDB" id="A0AAX4FTF5"/>
<feature type="transmembrane region" description="Helical" evidence="1">
    <location>
        <begin position="233"/>
        <end position="260"/>
    </location>
</feature>
<keyword evidence="1" id="KW-0472">Membrane</keyword>
<sequence>MNQREVEPVPQGGGRFSNNFDFMRFAAATLVVVAHAYALHTGYSQIGLHDPVMLAGRAALAVLLATSGYLIAASWESTASPLRFAWKRFLRVVPGLIPVILVTLFILGPLVTSLPQDDYFATLFSPEGFTAVPFFENGGVLGLFQDNPVTYVNGSLWTIPLEAALYGVVAALGVAGLLHRRGALPALIALNVLVWFCWFDDVRMAKVRFSLYFLFGALLYLRRERVTLRPAIAGGLLILLVASAMTPLATIAGVVAIPYLTIYAAHIPLPLLNTFGRHGDFSYGIYLYHYPLQQTIIQVTANTVAIPALFGLSFAAAFACAYLSWHAIERRALAAKNLRVSDLRRALGLSPRLEPLGR</sequence>
<feature type="transmembrane region" description="Helical" evidence="1">
    <location>
        <begin position="52"/>
        <end position="72"/>
    </location>
</feature>
<reference evidence="2 3" key="1">
    <citation type="submission" date="2023-10" db="EMBL/GenBank/DDBJ databases">
        <title>The complete genome sequence of Methanoculleus receptaculi DSM 18860.</title>
        <authorList>
            <person name="Lai S.-J."/>
            <person name="You Y.-T."/>
            <person name="Chen S.-C."/>
        </authorList>
    </citation>
    <scope>NUCLEOTIDE SEQUENCE [LARGE SCALE GENOMIC DNA]</scope>
    <source>
        <strain evidence="2 3">DSM 18860</strain>
    </source>
</reference>
<feature type="transmembrane region" description="Helical" evidence="1">
    <location>
        <begin position="21"/>
        <end position="40"/>
    </location>
</feature>
<keyword evidence="3" id="KW-1185">Reference proteome</keyword>
<feature type="transmembrane region" description="Helical" evidence="1">
    <location>
        <begin position="304"/>
        <end position="325"/>
    </location>
</feature>
<evidence type="ECO:0000313" key="3">
    <source>
        <dbReference type="Proteomes" id="UP001305652"/>
    </source>
</evidence>
<name>A0AAX4FTF5_9EURY</name>
<dbReference type="PANTHER" id="PTHR23028:SF53">
    <property type="entry name" value="ACYL_TRANSF_3 DOMAIN-CONTAINING PROTEIN"/>
    <property type="match status" value="1"/>
</dbReference>
<accession>A0AAX4FTF5</accession>
<dbReference type="GO" id="GO:0016746">
    <property type="term" value="F:acyltransferase activity"/>
    <property type="evidence" value="ECO:0007669"/>
    <property type="project" value="UniProtKB-KW"/>
</dbReference>
<feature type="transmembrane region" description="Helical" evidence="1">
    <location>
        <begin position="205"/>
        <end position="221"/>
    </location>
</feature>
<organism evidence="2 3">
    <name type="scientific">Methanoculleus receptaculi</name>
    <dbReference type="NCBI Taxonomy" id="394967"/>
    <lineage>
        <taxon>Archaea</taxon>
        <taxon>Methanobacteriati</taxon>
        <taxon>Methanobacteriota</taxon>
        <taxon>Stenosarchaea group</taxon>
        <taxon>Methanomicrobia</taxon>
        <taxon>Methanomicrobiales</taxon>
        <taxon>Methanomicrobiaceae</taxon>
        <taxon>Methanoculleus</taxon>
    </lineage>
</organism>
<dbReference type="RefSeq" id="WP_318620727.1">
    <property type="nucleotide sequence ID" value="NZ_CP137642.1"/>
</dbReference>
<protein>
    <submittedName>
        <fullName evidence="2">Acyltransferase</fullName>
        <ecNumber evidence="2">2.3.-.-</ecNumber>
    </submittedName>
</protein>
<evidence type="ECO:0000256" key="1">
    <source>
        <dbReference type="SAM" id="Phobius"/>
    </source>
</evidence>
<keyword evidence="2" id="KW-0808">Transferase</keyword>
<dbReference type="GO" id="GO:0016020">
    <property type="term" value="C:membrane"/>
    <property type="evidence" value="ECO:0007669"/>
    <property type="project" value="TreeGrafter"/>
</dbReference>